<dbReference type="InterPro" id="IPR027417">
    <property type="entry name" value="P-loop_NTPase"/>
</dbReference>
<dbReference type="Proteomes" id="UP000887229">
    <property type="component" value="Unassembled WGS sequence"/>
</dbReference>
<reference evidence="3" key="1">
    <citation type="journal article" date="2021" name="IMA Fungus">
        <title>Genomic characterization of three marine fungi, including Emericellopsis atlantica sp. nov. with signatures of a generalist lifestyle and marine biomass degradation.</title>
        <authorList>
            <person name="Hagestad O.C."/>
            <person name="Hou L."/>
            <person name="Andersen J.H."/>
            <person name="Hansen E.H."/>
            <person name="Altermark B."/>
            <person name="Li C."/>
            <person name="Kuhnert E."/>
            <person name="Cox R.J."/>
            <person name="Crous P.W."/>
            <person name="Spatafora J.W."/>
            <person name="Lail K."/>
            <person name="Amirebrahimi M."/>
            <person name="Lipzen A."/>
            <person name="Pangilinan J."/>
            <person name="Andreopoulos W."/>
            <person name="Hayes R.D."/>
            <person name="Ng V."/>
            <person name="Grigoriev I.V."/>
            <person name="Jackson S.A."/>
            <person name="Sutton T.D.S."/>
            <person name="Dobson A.D.W."/>
            <person name="Rama T."/>
        </authorList>
    </citation>
    <scope>NUCLEOTIDE SEQUENCE</scope>
    <source>
        <strain evidence="3">TS7</strain>
    </source>
</reference>
<dbReference type="AlphaFoldDB" id="A0A9P7ZKC0"/>
<keyword evidence="4" id="KW-1185">Reference proteome</keyword>
<dbReference type="GeneID" id="70288419"/>
<dbReference type="SUPFAM" id="SSF52540">
    <property type="entry name" value="P-loop containing nucleoside triphosphate hydrolases"/>
    <property type="match status" value="1"/>
</dbReference>
<dbReference type="RefSeq" id="XP_046117623.1">
    <property type="nucleotide sequence ID" value="XM_046257516.1"/>
</dbReference>
<dbReference type="InterPro" id="IPR001650">
    <property type="entry name" value="Helicase_C-like"/>
</dbReference>
<evidence type="ECO:0000313" key="4">
    <source>
        <dbReference type="Proteomes" id="UP000887229"/>
    </source>
</evidence>
<gene>
    <name evidence="3" type="ORF">F5Z01DRAFT_123935</name>
</gene>
<name>A0A9P7ZKC0_9HYPO</name>
<feature type="region of interest" description="Disordered" evidence="1">
    <location>
        <begin position="1"/>
        <end position="36"/>
    </location>
</feature>
<feature type="domain" description="Helicase C-terminal" evidence="2">
    <location>
        <begin position="46"/>
        <end position="82"/>
    </location>
</feature>
<dbReference type="Gene3D" id="3.40.50.300">
    <property type="entry name" value="P-loop containing nucleotide triphosphate hydrolases"/>
    <property type="match status" value="1"/>
</dbReference>
<organism evidence="3 4">
    <name type="scientific">Emericellopsis atlantica</name>
    <dbReference type="NCBI Taxonomy" id="2614577"/>
    <lineage>
        <taxon>Eukaryota</taxon>
        <taxon>Fungi</taxon>
        <taxon>Dikarya</taxon>
        <taxon>Ascomycota</taxon>
        <taxon>Pezizomycotina</taxon>
        <taxon>Sordariomycetes</taxon>
        <taxon>Hypocreomycetidae</taxon>
        <taxon>Hypocreales</taxon>
        <taxon>Bionectriaceae</taxon>
        <taxon>Emericellopsis</taxon>
    </lineage>
</organism>
<dbReference type="EMBL" id="MU251256">
    <property type="protein sequence ID" value="KAG9253699.1"/>
    <property type="molecule type" value="Genomic_DNA"/>
</dbReference>
<sequence>MTADGHKVSALHAAFQGRTARRTSRQIPQPREQGLHHYKTSWPVALTNVSIVINYDIPMKGRSDDDPDHETYLHRIGRTGRVSISFVSDKKSYQGLNKIATHYGCHREEPHASELS</sequence>
<comment type="caution">
    <text evidence="3">The sequence shown here is derived from an EMBL/GenBank/DDBJ whole genome shotgun (WGS) entry which is preliminary data.</text>
</comment>
<evidence type="ECO:0000313" key="3">
    <source>
        <dbReference type="EMBL" id="KAG9253699.1"/>
    </source>
</evidence>
<dbReference type="OrthoDB" id="10265785at2759"/>
<accession>A0A9P7ZKC0</accession>
<protein>
    <recommendedName>
        <fullName evidence="2">Helicase C-terminal domain-containing protein</fullName>
    </recommendedName>
</protein>
<dbReference type="Pfam" id="PF00271">
    <property type="entry name" value="Helicase_C"/>
    <property type="match status" value="1"/>
</dbReference>
<evidence type="ECO:0000259" key="2">
    <source>
        <dbReference type="Pfam" id="PF00271"/>
    </source>
</evidence>
<proteinExistence type="predicted"/>
<evidence type="ECO:0000256" key="1">
    <source>
        <dbReference type="SAM" id="MobiDB-lite"/>
    </source>
</evidence>